<gene>
    <name evidence="9" type="primary">pus3</name>
    <name evidence="9" type="ORF">SOMG_04332</name>
</gene>
<accession>A0AAF0AX07</accession>
<feature type="domain" description="Pseudouridine synthase I TruA alpha/beta" evidence="8">
    <location>
        <begin position="239"/>
        <end position="349"/>
    </location>
</feature>
<dbReference type="NCBIfam" id="TIGR00071">
    <property type="entry name" value="hisT_truA"/>
    <property type="match status" value="1"/>
</dbReference>
<evidence type="ECO:0000313" key="9">
    <source>
        <dbReference type="EMBL" id="WBW75346.1"/>
    </source>
</evidence>
<keyword evidence="2" id="KW-0819">tRNA processing</keyword>
<evidence type="ECO:0000313" key="10">
    <source>
        <dbReference type="Proteomes" id="UP001212411"/>
    </source>
</evidence>
<dbReference type="Gene3D" id="3.30.70.580">
    <property type="entry name" value="Pseudouridine synthase I, catalytic domain, N-terminal subdomain"/>
    <property type="match status" value="1"/>
</dbReference>
<feature type="active site" description="Nucleophile" evidence="6">
    <location>
        <position position="113"/>
    </location>
</feature>
<dbReference type="Gene3D" id="3.30.70.660">
    <property type="entry name" value="Pseudouridine synthase I, catalytic domain, C-terminal subdomain"/>
    <property type="match status" value="1"/>
</dbReference>
<dbReference type="PANTHER" id="PTHR11142">
    <property type="entry name" value="PSEUDOURIDYLATE SYNTHASE"/>
    <property type="match status" value="1"/>
</dbReference>
<dbReference type="InterPro" id="IPR020103">
    <property type="entry name" value="PsdUridine_synth_cat_dom_sf"/>
</dbReference>
<dbReference type="InterPro" id="IPR001406">
    <property type="entry name" value="PsdUridine_synth_TruA"/>
</dbReference>
<evidence type="ECO:0000256" key="2">
    <source>
        <dbReference type="ARBA" id="ARBA00022694"/>
    </source>
</evidence>
<evidence type="ECO:0000256" key="5">
    <source>
        <dbReference type="ARBA" id="ARBA00036943"/>
    </source>
</evidence>
<keyword evidence="3" id="KW-0862">Zinc</keyword>
<dbReference type="InterPro" id="IPR020097">
    <property type="entry name" value="PsdUridine_synth_TruA_a/b_dom"/>
</dbReference>
<dbReference type="Pfam" id="PF01416">
    <property type="entry name" value="PseudoU_synth_1"/>
    <property type="match status" value="1"/>
</dbReference>
<dbReference type="FunFam" id="3.30.70.580:FF:000002">
    <property type="entry name" value="tRNA pseudouridine synthase"/>
    <property type="match status" value="1"/>
</dbReference>
<sequence>MEKMFTLLRNIEVKRSHTGVWKRWSSSLSSIFTYPLTETTKLSVPDGSSKQQKRMVYCIISYRGTGYAGLQYNNAAKTIQEEIFRAFCKIGAISRLNADSPRKVHVRSAARTDKGVHAIVNVLGLKLLDHAGSFQPWVSLVNKQLPESIRVWKVERTLNSFSPHKACGSRLYEYWLPAFAIATPSPFSLDSLLFTKHFQSPHASQESILEKIQKTHSEENAASSPFRISSSKLECLKEACSLFQGTHSFHNYTTQKPFGDSSARRYMLRVFIDSIHYDKYNRQWLKLTFHGQSFMKHQIRKMVSILIYLTRSYPFANPSQIIPATFQNPVRLHIPKAPPETLLLAEPIFHSYQNRCEQFNYKPLEWSSFKDNMTHFANHYLRTPMLENFVFTDSYTKFFMLQKQDRLLHEFALAIQQASSKIEK</sequence>
<feature type="binding site" evidence="7">
    <location>
        <position position="172"/>
    </location>
    <ligand>
        <name>substrate</name>
    </ligand>
</feature>
<dbReference type="GO" id="GO:0005634">
    <property type="term" value="C:nucleus"/>
    <property type="evidence" value="ECO:0007669"/>
    <property type="project" value="TreeGrafter"/>
</dbReference>
<dbReference type="PANTHER" id="PTHR11142:SF4">
    <property type="entry name" value="PSEUDOURIDYLATE SYNTHASE 1 HOMOLOG"/>
    <property type="match status" value="1"/>
</dbReference>
<evidence type="ECO:0000256" key="6">
    <source>
        <dbReference type="PIRSR" id="PIRSR641708-1"/>
    </source>
</evidence>
<dbReference type="GO" id="GO:0003723">
    <property type="term" value="F:RNA binding"/>
    <property type="evidence" value="ECO:0007669"/>
    <property type="project" value="InterPro"/>
</dbReference>
<dbReference type="GeneID" id="80877808"/>
<dbReference type="GO" id="GO:0031119">
    <property type="term" value="P:tRNA pseudouridine synthesis"/>
    <property type="evidence" value="ECO:0007669"/>
    <property type="project" value="InterPro"/>
</dbReference>
<evidence type="ECO:0000256" key="1">
    <source>
        <dbReference type="ARBA" id="ARBA00009375"/>
    </source>
</evidence>
<dbReference type="EMBL" id="CP115613">
    <property type="protein sequence ID" value="WBW75346.1"/>
    <property type="molecule type" value="Genomic_DNA"/>
</dbReference>
<dbReference type="GO" id="GO:0009982">
    <property type="term" value="F:pseudouridine synthase activity"/>
    <property type="evidence" value="ECO:0007669"/>
    <property type="project" value="InterPro"/>
</dbReference>
<dbReference type="RefSeq" id="XP_056039589.1">
    <property type="nucleotide sequence ID" value="XM_056183119.1"/>
</dbReference>
<reference evidence="9 10" key="1">
    <citation type="journal article" date="2023" name="G3 (Bethesda)">
        <title>A high-quality reference genome for the fission yeast Schizosaccharomyces osmophilus.</title>
        <authorList>
            <person name="Jia G.S."/>
            <person name="Zhang W.C."/>
            <person name="Liang Y."/>
            <person name="Liu X.H."/>
            <person name="Rhind N."/>
            <person name="Pidoux A."/>
            <person name="Brysch-Herzberg M."/>
            <person name="Du L.L."/>
        </authorList>
    </citation>
    <scope>NUCLEOTIDE SEQUENCE [LARGE SCALE GENOMIC DNA]</scope>
    <source>
        <strain evidence="9 10">CBS 15793</strain>
    </source>
</reference>
<name>A0AAF0AX07_9SCHI</name>
<comment type="similarity">
    <text evidence="1">Belongs to the tRNA pseudouridine synthase TruA family.</text>
</comment>
<dbReference type="InterPro" id="IPR041708">
    <property type="entry name" value="PUS1/PUS2-like"/>
</dbReference>
<proteinExistence type="inferred from homology"/>
<dbReference type="Proteomes" id="UP001212411">
    <property type="component" value="Chromosome 3"/>
</dbReference>
<comment type="catalytic activity">
    <reaction evidence="5">
        <text>a uridine in tRNA = a pseudouridine in tRNA</text>
        <dbReference type="Rhea" id="RHEA:54572"/>
        <dbReference type="Rhea" id="RHEA-COMP:13339"/>
        <dbReference type="Rhea" id="RHEA-COMP:13934"/>
        <dbReference type="ChEBI" id="CHEBI:65314"/>
        <dbReference type="ChEBI" id="CHEBI:65315"/>
    </reaction>
</comment>
<dbReference type="InterPro" id="IPR020094">
    <property type="entry name" value="TruA/RsuA/RluB/E/F_N"/>
</dbReference>
<dbReference type="GO" id="GO:1990481">
    <property type="term" value="P:mRNA pseudouridine synthesis"/>
    <property type="evidence" value="ECO:0007669"/>
    <property type="project" value="TreeGrafter"/>
</dbReference>
<evidence type="ECO:0000256" key="7">
    <source>
        <dbReference type="PIRSR" id="PIRSR641708-2"/>
    </source>
</evidence>
<dbReference type="CDD" id="cd02568">
    <property type="entry name" value="PseudoU_synth_PUS1_PUS2"/>
    <property type="match status" value="1"/>
</dbReference>
<protein>
    <submittedName>
        <fullName evidence="9">tRNA pseudouridine synthase Pus3</fullName>
    </submittedName>
</protein>
<evidence type="ECO:0000259" key="8">
    <source>
        <dbReference type="Pfam" id="PF01416"/>
    </source>
</evidence>
<evidence type="ECO:0000256" key="4">
    <source>
        <dbReference type="ARBA" id="ARBA00023235"/>
    </source>
</evidence>
<evidence type="ECO:0000256" key="3">
    <source>
        <dbReference type="ARBA" id="ARBA00022833"/>
    </source>
</evidence>
<dbReference type="InterPro" id="IPR020095">
    <property type="entry name" value="PsdUridine_synth_TruA_C"/>
</dbReference>
<organism evidence="9 10">
    <name type="scientific">Schizosaccharomyces osmophilus</name>
    <dbReference type="NCBI Taxonomy" id="2545709"/>
    <lineage>
        <taxon>Eukaryota</taxon>
        <taxon>Fungi</taxon>
        <taxon>Dikarya</taxon>
        <taxon>Ascomycota</taxon>
        <taxon>Taphrinomycotina</taxon>
        <taxon>Schizosaccharomycetes</taxon>
        <taxon>Schizosaccharomycetales</taxon>
        <taxon>Schizosaccharomycetaceae</taxon>
        <taxon>Schizosaccharomyces</taxon>
    </lineage>
</organism>
<keyword evidence="10" id="KW-1185">Reference proteome</keyword>
<dbReference type="KEGG" id="som:SOMG_04332"/>
<dbReference type="SUPFAM" id="SSF55120">
    <property type="entry name" value="Pseudouridine synthase"/>
    <property type="match status" value="1"/>
</dbReference>
<keyword evidence="4" id="KW-0413">Isomerase</keyword>
<dbReference type="AlphaFoldDB" id="A0AAF0AX07"/>